<evidence type="ECO:0000259" key="14">
    <source>
        <dbReference type="Pfam" id="PF20260"/>
    </source>
</evidence>
<dbReference type="InterPro" id="IPR015947">
    <property type="entry name" value="PUA-like_sf"/>
</dbReference>
<accession>A0A2W7I6S9</accession>
<gene>
    <name evidence="15" type="ORF">C8P66_12069</name>
</gene>
<dbReference type="EMBL" id="QKYU01000020">
    <property type="protein sequence ID" value="PZW41878.1"/>
    <property type="molecule type" value="Genomic_DNA"/>
</dbReference>
<keyword evidence="7 12" id="KW-0489">Methyltransferase</keyword>
<dbReference type="Gene3D" id="2.40.240.20">
    <property type="entry name" value="Hypothetical PUA domain-like, domain 1"/>
    <property type="match status" value="1"/>
</dbReference>
<comment type="catalytic activity">
    <reaction evidence="11 12">
        <text>uridine(1498) in 16S rRNA + S-adenosyl-L-methionine = N(3)-methyluridine(1498) in 16S rRNA + S-adenosyl-L-homocysteine + H(+)</text>
        <dbReference type="Rhea" id="RHEA:42920"/>
        <dbReference type="Rhea" id="RHEA-COMP:10283"/>
        <dbReference type="Rhea" id="RHEA-COMP:10284"/>
        <dbReference type="ChEBI" id="CHEBI:15378"/>
        <dbReference type="ChEBI" id="CHEBI:57856"/>
        <dbReference type="ChEBI" id="CHEBI:59789"/>
        <dbReference type="ChEBI" id="CHEBI:65315"/>
        <dbReference type="ChEBI" id="CHEBI:74502"/>
        <dbReference type="EC" id="2.1.1.193"/>
    </reaction>
</comment>
<evidence type="ECO:0000256" key="8">
    <source>
        <dbReference type="ARBA" id="ARBA00022679"/>
    </source>
</evidence>
<feature type="domain" description="Ribosomal RNA small subunit methyltransferase E methyltransferase" evidence="13">
    <location>
        <begin position="79"/>
        <end position="233"/>
    </location>
</feature>
<dbReference type="AlphaFoldDB" id="A0A2W7I6S9"/>
<dbReference type="InterPro" id="IPR046886">
    <property type="entry name" value="RsmE_MTase_dom"/>
</dbReference>
<evidence type="ECO:0000256" key="3">
    <source>
        <dbReference type="ARBA" id="ARBA00012328"/>
    </source>
</evidence>
<evidence type="ECO:0000256" key="12">
    <source>
        <dbReference type="PIRNR" id="PIRNR015601"/>
    </source>
</evidence>
<dbReference type="InterPro" id="IPR029026">
    <property type="entry name" value="tRNA_m1G_MTases_N"/>
</dbReference>
<comment type="similarity">
    <text evidence="2 12">Belongs to the RNA methyltransferase RsmE family.</text>
</comment>
<evidence type="ECO:0000259" key="13">
    <source>
        <dbReference type="Pfam" id="PF04452"/>
    </source>
</evidence>
<protein>
    <recommendedName>
        <fullName evidence="4 12">Ribosomal RNA small subunit methyltransferase E</fullName>
        <ecNumber evidence="3 12">2.1.1.193</ecNumber>
    </recommendedName>
</protein>
<dbReference type="PIRSF" id="PIRSF015601">
    <property type="entry name" value="MTase_slr0722"/>
    <property type="match status" value="1"/>
</dbReference>
<dbReference type="Pfam" id="PF04452">
    <property type="entry name" value="Methyltrans_RNA"/>
    <property type="match status" value="1"/>
</dbReference>
<reference evidence="15 16" key="1">
    <citation type="submission" date="2018-06" db="EMBL/GenBank/DDBJ databases">
        <title>Genomic Encyclopedia of Archaeal and Bacterial Type Strains, Phase II (KMG-II): from individual species to whole genera.</title>
        <authorList>
            <person name="Goeker M."/>
        </authorList>
    </citation>
    <scope>NUCLEOTIDE SEQUENCE [LARGE SCALE GENOMIC DNA]</scope>
    <source>
        <strain evidence="15 16">DSM 24525</strain>
    </source>
</reference>
<dbReference type="SUPFAM" id="SSF75217">
    <property type="entry name" value="alpha/beta knot"/>
    <property type="match status" value="1"/>
</dbReference>
<name>A0A2W7I6S9_9PROT</name>
<dbReference type="GO" id="GO:0005737">
    <property type="term" value="C:cytoplasm"/>
    <property type="evidence" value="ECO:0007669"/>
    <property type="project" value="UniProtKB-SubCell"/>
</dbReference>
<dbReference type="InterPro" id="IPR046887">
    <property type="entry name" value="RsmE_PUA-like"/>
</dbReference>
<dbReference type="PANTHER" id="PTHR30027">
    <property type="entry name" value="RIBOSOMAL RNA SMALL SUBUNIT METHYLTRANSFERASE E"/>
    <property type="match status" value="1"/>
</dbReference>
<sequence>MSTIQRLHLDQPLAEGLDIAGDAAAARYLGAVLRKSLGDSLLLFNARDGEYAATISALRKEHIRFAVGAQTRAPTPAGDVRLLLAALKRDAMEWAVEKATELGIARLQPVFTQRCVVTSLNLDRLRSIAREAAEQSERIDIPEILPPAPLHRVLDAWDGSPILVAAERRDAPDLATALAGRGLPLGVLVGPEGGFTGPELDDLMRRPFVVPATLGPRILRAETAVVAALAVMQALVGDTRGGR</sequence>
<evidence type="ECO:0000313" key="15">
    <source>
        <dbReference type="EMBL" id="PZW41878.1"/>
    </source>
</evidence>
<evidence type="ECO:0000256" key="10">
    <source>
        <dbReference type="ARBA" id="ARBA00025699"/>
    </source>
</evidence>
<evidence type="ECO:0000256" key="7">
    <source>
        <dbReference type="ARBA" id="ARBA00022603"/>
    </source>
</evidence>
<evidence type="ECO:0000256" key="4">
    <source>
        <dbReference type="ARBA" id="ARBA00013673"/>
    </source>
</evidence>
<dbReference type="Proteomes" id="UP000249688">
    <property type="component" value="Unassembled WGS sequence"/>
</dbReference>
<evidence type="ECO:0000313" key="16">
    <source>
        <dbReference type="Proteomes" id="UP000249688"/>
    </source>
</evidence>
<dbReference type="EC" id="2.1.1.193" evidence="3 12"/>
<dbReference type="InterPro" id="IPR029028">
    <property type="entry name" value="Alpha/beta_knot_MTases"/>
</dbReference>
<dbReference type="InterPro" id="IPR006700">
    <property type="entry name" value="RsmE"/>
</dbReference>
<organism evidence="15 16">
    <name type="scientific">Humitalea rosea</name>
    <dbReference type="NCBI Taxonomy" id="990373"/>
    <lineage>
        <taxon>Bacteria</taxon>
        <taxon>Pseudomonadati</taxon>
        <taxon>Pseudomonadota</taxon>
        <taxon>Alphaproteobacteria</taxon>
        <taxon>Acetobacterales</taxon>
        <taxon>Roseomonadaceae</taxon>
        <taxon>Humitalea</taxon>
    </lineage>
</organism>
<dbReference type="GO" id="GO:0070042">
    <property type="term" value="F:rRNA (uridine-N3-)-methyltransferase activity"/>
    <property type="evidence" value="ECO:0007669"/>
    <property type="project" value="TreeGrafter"/>
</dbReference>
<evidence type="ECO:0000256" key="1">
    <source>
        <dbReference type="ARBA" id="ARBA00004496"/>
    </source>
</evidence>
<dbReference type="GO" id="GO:0070475">
    <property type="term" value="P:rRNA base methylation"/>
    <property type="evidence" value="ECO:0007669"/>
    <property type="project" value="TreeGrafter"/>
</dbReference>
<evidence type="ECO:0000256" key="6">
    <source>
        <dbReference type="ARBA" id="ARBA00022552"/>
    </source>
</evidence>
<keyword evidence="9 12" id="KW-0949">S-adenosyl-L-methionine</keyword>
<dbReference type="PANTHER" id="PTHR30027:SF3">
    <property type="entry name" value="16S RRNA (URACIL(1498)-N(3))-METHYLTRANSFERASE"/>
    <property type="match status" value="1"/>
</dbReference>
<dbReference type="OrthoDB" id="9815641at2"/>
<dbReference type="Gene3D" id="3.40.1280.10">
    <property type="match status" value="1"/>
</dbReference>
<keyword evidence="6 12" id="KW-0698">rRNA processing</keyword>
<dbReference type="NCBIfam" id="NF008696">
    <property type="entry name" value="PRK11713.3-5"/>
    <property type="match status" value="1"/>
</dbReference>
<dbReference type="Pfam" id="PF20260">
    <property type="entry name" value="PUA_4"/>
    <property type="match status" value="1"/>
</dbReference>
<keyword evidence="16" id="KW-1185">Reference proteome</keyword>
<evidence type="ECO:0000256" key="2">
    <source>
        <dbReference type="ARBA" id="ARBA00005528"/>
    </source>
</evidence>
<evidence type="ECO:0000256" key="9">
    <source>
        <dbReference type="ARBA" id="ARBA00022691"/>
    </source>
</evidence>
<comment type="subcellular location">
    <subcellularLocation>
        <location evidence="1 12">Cytoplasm</location>
    </subcellularLocation>
</comment>
<evidence type="ECO:0000256" key="11">
    <source>
        <dbReference type="ARBA" id="ARBA00047944"/>
    </source>
</evidence>
<dbReference type="RefSeq" id="WP_111399453.1">
    <property type="nucleotide sequence ID" value="NZ_QKYU01000020.1"/>
</dbReference>
<comment type="caution">
    <text evidence="15">The sequence shown here is derived from an EMBL/GenBank/DDBJ whole genome shotgun (WGS) entry which is preliminary data.</text>
</comment>
<proteinExistence type="inferred from homology"/>
<comment type="function">
    <text evidence="10 12">Specifically methylates the N3 position of the uracil ring of uridine 1498 (m3U1498) in 16S rRNA. Acts on the fully assembled 30S ribosomal subunit.</text>
</comment>
<dbReference type="SUPFAM" id="SSF88697">
    <property type="entry name" value="PUA domain-like"/>
    <property type="match status" value="1"/>
</dbReference>
<dbReference type="CDD" id="cd18084">
    <property type="entry name" value="RsmE-like"/>
    <property type="match status" value="1"/>
</dbReference>
<dbReference type="NCBIfam" id="TIGR00046">
    <property type="entry name" value="RsmE family RNA methyltransferase"/>
    <property type="match status" value="1"/>
</dbReference>
<keyword evidence="5 12" id="KW-0963">Cytoplasm</keyword>
<evidence type="ECO:0000256" key="5">
    <source>
        <dbReference type="ARBA" id="ARBA00022490"/>
    </source>
</evidence>
<keyword evidence="8 12" id="KW-0808">Transferase</keyword>
<feature type="domain" description="Ribosomal RNA small subunit methyltransferase E PUA-like" evidence="14">
    <location>
        <begin position="24"/>
        <end position="64"/>
    </location>
</feature>